<gene>
    <name evidence="3" type="ORF">ABK249_10655</name>
</gene>
<reference evidence="3 4" key="1">
    <citation type="submission" date="2024-05" db="EMBL/GenBank/DDBJ databases">
        <title>Neorhizobium sp. Rsf11, a plant growth promoting and heavy metal resistant PAH-degrader.</title>
        <authorList>
            <person name="Golubev S.N."/>
            <person name="Muratova A.Y."/>
            <person name="Markelova M.I."/>
        </authorList>
    </citation>
    <scope>NUCLEOTIDE SEQUENCE [LARGE SCALE GENOMIC DNA]</scope>
    <source>
        <strain evidence="3 4">Rsf11</strain>
    </source>
</reference>
<feature type="transmembrane region" description="Helical" evidence="1">
    <location>
        <begin position="122"/>
        <end position="144"/>
    </location>
</feature>
<name>A0ABV0M0L5_9HYPH</name>
<feature type="transmembrane region" description="Helical" evidence="1">
    <location>
        <begin position="66"/>
        <end position="86"/>
    </location>
</feature>
<protein>
    <submittedName>
        <fullName evidence="3">Phosphatase PAP2 family protein</fullName>
    </submittedName>
</protein>
<dbReference type="Pfam" id="PF01569">
    <property type="entry name" value="PAP2"/>
    <property type="match status" value="1"/>
</dbReference>
<sequence>MAIRMRASKTFHIRMRNEEIESPDFIPINVVLSSARGPLSEINNSAQPAVQEILAMTVRQFLSRPSGWFIVLFGAWWSLLAIFYLFPQIDIWVAHAFFIKSVCGGLDIQGQICGSFPYGTQAVFIVIRRIFFYLPALVAIYLLYRLLANLQHHGTTYCRRKTRDYSIALTGFLLGPLVVVNMILKEISDRPRPYQTDFFGGRHVFMPAGDFQGACANNCSFVSGEAAGAGWLACLVVLIPKPLRPILGPPLITISLISPALRVAFGGHYFSDVTLGWLSSLVIYACVAACFEMSQRERKRELQTNL</sequence>
<dbReference type="SUPFAM" id="SSF48317">
    <property type="entry name" value="Acid phosphatase/Vanadium-dependent haloperoxidase"/>
    <property type="match status" value="1"/>
</dbReference>
<dbReference type="InterPro" id="IPR036938">
    <property type="entry name" value="PAP2/HPO_sf"/>
</dbReference>
<dbReference type="EMBL" id="JBEAAL010000006">
    <property type="protein sequence ID" value="MEQ1405391.1"/>
    <property type="molecule type" value="Genomic_DNA"/>
</dbReference>
<feature type="transmembrane region" description="Helical" evidence="1">
    <location>
        <begin position="165"/>
        <end position="184"/>
    </location>
</feature>
<dbReference type="Proteomes" id="UP001496627">
    <property type="component" value="Unassembled WGS sequence"/>
</dbReference>
<keyword evidence="4" id="KW-1185">Reference proteome</keyword>
<evidence type="ECO:0000313" key="4">
    <source>
        <dbReference type="Proteomes" id="UP001496627"/>
    </source>
</evidence>
<feature type="domain" description="Phosphatidic acid phosphatase type 2/haloperoxidase" evidence="2">
    <location>
        <begin position="167"/>
        <end position="288"/>
    </location>
</feature>
<dbReference type="InterPro" id="IPR000326">
    <property type="entry name" value="PAP2/HPO"/>
</dbReference>
<feature type="transmembrane region" description="Helical" evidence="1">
    <location>
        <begin position="276"/>
        <end position="294"/>
    </location>
</feature>
<evidence type="ECO:0000256" key="1">
    <source>
        <dbReference type="SAM" id="Phobius"/>
    </source>
</evidence>
<organism evidence="3 4">
    <name type="scientific">Neorhizobium phenanthreniclasticum</name>
    <dbReference type="NCBI Taxonomy" id="3157917"/>
    <lineage>
        <taxon>Bacteria</taxon>
        <taxon>Pseudomonadati</taxon>
        <taxon>Pseudomonadota</taxon>
        <taxon>Alphaproteobacteria</taxon>
        <taxon>Hyphomicrobiales</taxon>
        <taxon>Rhizobiaceae</taxon>
        <taxon>Rhizobium/Agrobacterium group</taxon>
        <taxon>Neorhizobium</taxon>
    </lineage>
</organism>
<dbReference type="RefSeq" id="WP_348862840.1">
    <property type="nucleotide sequence ID" value="NZ_JBEAAL010000006.1"/>
</dbReference>
<keyword evidence="1" id="KW-1133">Transmembrane helix</keyword>
<dbReference type="SMART" id="SM00014">
    <property type="entry name" value="acidPPc"/>
    <property type="match status" value="1"/>
</dbReference>
<accession>A0ABV0M0L5</accession>
<evidence type="ECO:0000313" key="3">
    <source>
        <dbReference type="EMBL" id="MEQ1405391.1"/>
    </source>
</evidence>
<keyword evidence="1" id="KW-0812">Transmembrane</keyword>
<dbReference type="Gene3D" id="1.20.144.10">
    <property type="entry name" value="Phosphatidic acid phosphatase type 2/haloperoxidase"/>
    <property type="match status" value="1"/>
</dbReference>
<comment type="caution">
    <text evidence="3">The sequence shown here is derived from an EMBL/GenBank/DDBJ whole genome shotgun (WGS) entry which is preliminary data.</text>
</comment>
<evidence type="ECO:0000259" key="2">
    <source>
        <dbReference type="SMART" id="SM00014"/>
    </source>
</evidence>
<keyword evidence="1" id="KW-0472">Membrane</keyword>
<proteinExistence type="predicted"/>